<accession>A0A5B7K3L8</accession>
<sequence length="82" mass="8945">MCNPIWSVKGKLGHIFLSSSVYSPSRQSICKCCGEGIPAAHLNKASGSEYSAQHTPQDGGCFLLMARLHFSLGKVMREDFQV</sequence>
<dbReference type="Proteomes" id="UP000324222">
    <property type="component" value="Unassembled WGS sequence"/>
</dbReference>
<evidence type="ECO:0000313" key="1">
    <source>
        <dbReference type="EMBL" id="MPD01570.1"/>
    </source>
</evidence>
<dbReference type="AlphaFoldDB" id="A0A5B7K3L8"/>
<protein>
    <submittedName>
        <fullName evidence="1">Uncharacterized protein</fullName>
    </submittedName>
</protein>
<organism evidence="1 2">
    <name type="scientific">Portunus trituberculatus</name>
    <name type="common">Swimming crab</name>
    <name type="synonym">Neptunus trituberculatus</name>
    <dbReference type="NCBI Taxonomy" id="210409"/>
    <lineage>
        <taxon>Eukaryota</taxon>
        <taxon>Metazoa</taxon>
        <taxon>Ecdysozoa</taxon>
        <taxon>Arthropoda</taxon>
        <taxon>Crustacea</taxon>
        <taxon>Multicrustacea</taxon>
        <taxon>Malacostraca</taxon>
        <taxon>Eumalacostraca</taxon>
        <taxon>Eucarida</taxon>
        <taxon>Decapoda</taxon>
        <taxon>Pleocyemata</taxon>
        <taxon>Brachyura</taxon>
        <taxon>Eubrachyura</taxon>
        <taxon>Portunoidea</taxon>
        <taxon>Portunidae</taxon>
        <taxon>Portuninae</taxon>
        <taxon>Portunus</taxon>
    </lineage>
</organism>
<evidence type="ECO:0000313" key="2">
    <source>
        <dbReference type="Proteomes" id="UP000324222"/>
    </source>
</evidence>
<gene>
    <name evidence="1" type="ORF">E2C01_097104</name>
</gene>
<comment type="caution">
    <text evidence="1">The sequence shown here is derived from an EMBL/GenBank/DDBJ whole genome shotgun (WGS) entry which is preliminary data.</text>
</comment>
<proteinExistence type="predicted"/>
<keyword evidence="2" id="KW-1185">Reference proteome</keyword>
<dbReference type="EMBL" id="VSRR010127721">
    <property type="protein sequence ID" value="MPD01570.1"/>
    <property type="molecule type" value="Genomic_DNA"/>
</dbReference>
<name>A0A5B7K3L8_PORTR</name>
<reference evidence="1 2" key="1">
    <citation type="submission" date="2019-05" db="EMBL/GenBank/DDBJ databases">
        <title>Another draft genome of Portunus trituberculatus and its Hox gene families provides insights of decapod evolution.</title>
        <authorList>
            <person name="Jeong J.-H."/>
            <person name="Song I."/>
            <person name="Kim S."/>
            <person name="Choi T."/>
            <person name="Kim D."/>
            <person name="Ryu S."/>
            <person name="Kim W."/>
        </authorList>
    </citation>
    <scope>NUCLEOTIDE SEQUENCE [LARGE SCALE GENOMIC DNA]</scope>
    <source>
        <tissue evidence="1">Muscle</tissue>
    </source>
</reference>